<organism evidence="1">
    <name type="scientific">Oryza brachyantha</name>
    <name type="common">malo sina</name>
    <dbReference type="NCBI Taxonomy" id="4533"/>
    <lineage>
        <taxon>Eukaryota</taxon>
        <taxon>Viridiplantae</taxon>
        <taxon>Streptophyta</taxon>
        <taxon>Embryophyta</taxon>
        <taxon>Tracheophyta</taxon>
        <taxon>Spermatophyta</taxon>
        <taxon>Magnoliopsida</taxon>
        <taxon>Liliopsida</taxon>
        <taxon>Poales</taxon>
        <taxon>Poaceae</taxon>
        <taxon>BOP clade</taxon>
        <taxon>Oryzoideae</taxon>
        <taxon>Oryzeae</taxon>
        <taxon>Oryzinae</taxon>
        <taxon>Oryza</taxon>
    </lineage>
</organism>
<name>J3L1U1_ORYBR</name>
<reference evidence="1" key="1">
    <citation type="journal article" date="2013" name="Nat. Commun.">
        <title>Whole-genome sequencing of Oryza brachyantha reveals mechanisms underlying Oryza genome evolution.</title>
        <authorList>
            <person name="Chen J."/>
            <person name="Huang Q."/>
            <person name="Gao D."/>
            <person name="Wang J."/>
            <person name="Lang Y."/>
            <person name="Liu T."/>
            <person name="Li B."/>
            <person name="Bai Z."/>
            <person name="Luis Goicoechea J."/>
            <person name="Liang C."/>
            <person name="Chen C."/>
            <person name="Zhang W."/>
            <person name="Sun S."/>
            <person name="Liao Y."/>
            <person name="Zhang X."/>
            <person name="Yang L."/>
            <person name="Song C."/>
            <person name="Wang M."/>
            <person name="Shi J."/>
            <person name="Liu G."/>
            <person name="Liu J."/>
            <person name="Zhou H."/>
            <person name="Zhou W."/>
            <person name="Yu Q."/>
            <person name="An N."/>
            <person name="Chen Y."/>
            <person name="Cai Q."/>
            <person name="Wang B."/>
            <person name="Liu B."/>
            <person name="Min J."/>
            <person name="Huang Y."/>
            <person name="Wu H."/>
            <person name="Li Z."/>
            <person name="Zhang Y."/>
            <person name="Yin Y."/>
            <person name="Song W."/>
            <person name="Jiang J."/>
            <person name="Jackson S.A."/>
            <person name="Wing R.A."/>
            <person name="Wang J."/>
            <person name="Chen M."/>
        </authorList>
    </citation>
    <scope>NUCLEOTIDE SEQUENCE [LARGE SCALE GENOMIC DNA]</scope>
    <source>
        <strain evidence="1">cv. IRGC 101232</strain>
    </source>
</reference>
<dbReference type="Proteomes" id="UP000006038">
    <property type="component" value="Chromosome 1"/>
</dbReference>
<accession>J3L1U1</accession>
<reference evidence="1" key="2">
    <citation type="submission" date="2013-04" db="UniProtKB">
        <authorList>
            <consortium name="EnsemblPlants"/>
        </authorList>
    </citation>
    <scope>IDENTIFICATION</scope>
</reference>
<dbReference type="HOGENOM" id="CLU_2458359_0_0_1"/>
<evidence type="ECO:0000313" key="1">
    <source>
        <dbReference type="EnsemblPlants" id="OB01G31970.1"/>
    </source>
</evidence>
<dbReference type="EnsemblPlants" id="OB01G31970.1">
    <property type="protein sequence ID" value="OB01G31970.1"/>
    <property type="gene ID" value="OB01G31970"/>
</dbReference>
<proteinExistence type="predicted"/>
<dbReference type="Gramene" id="OB01G31970.1">
    <property type="protein sequence ID" value="OB01G31970.1"/>
    <property type="gene ID" value="OB01G31970"/>
</dbReference>
<sequence length="89" mass="9778">MIQRACQQESLPPREAWEATNVAISSQSLCLRAHRLVSHTNPPCSHMCYLLDLVDGVGGLGWVIVAKEGEMVVVNGVGWSMSPWRDNST</sequence>
<dbReference type="AlphaFoldDB" id="J3L1U1"/>
<protein>
    <submittedName>
        <fullName evidence="1">Uncharacterized protein</fullName>
    </submittedName>
</protein>
<evidence type="ECO:0000313" key="2">
    <source>
        <dbReference type="Proteomes" id="UP000006038"/>
    </source>
</evidence>
<keyword evidence="2" id="KW-1185">Reference proteome</keyword>